<dbReference type="Gene3D" id="2.130.10.10">
    <property type="entry name" value="YVTN repeat-like/Quinoprotein amine dehydrogenase"/>
    <property type="match status" value="1"/>
</dbReference>
<evidence type="ECO:0000256" key="5">
    <source>
        <dbReference type="ARBA" id="ARBA00029535"/>
    </source>
</evidence>
<feature type="compositionally biased region" description="Low complexity" evidence="7">
    <location>
        <begin position="611"/>
        <end position="642"/>
    </location>
</feature>
<dbReference type="GO" id="GO:0033588">
    <property type="term" value="C:elongator holoenzyme complex"/>
    <property type="evidence" value="ECO:0007669"/>
    <property type="project" value="InterPro"/>
</dbReference>
<evidence type="ECO:0000256" key="7">
    <source>
        <dbReference type="SAM" id="MobiDB-lite"/>
    </source>
</evidence>
<dbReference type="PIRSF" id="PIRSF017233">
    <property type="entry name" value="IKAP"/>
    <property type="match status" value="1"/>
</dbReference>
<dbReference type="GO" id="GO:0000049">
    <property type="term" value="F:tRNA binding"/>
    <property type="evidence" value="ECO:0007669"/>
    <property type="project" value="TreeGrafter"/>
</dbReference>
<evidence type="ECO:0000313" key="13">
    <source>
        <dbReference type="EMBL" id="EFN53855.1"/>
    </source>
</evidence>
<dbReference type="Pfam" id="PF23797">
    <property type="entry name" value="Beta-prop_ELP1_2nd"/>
    <property type="match status" value="1"/>
</dbReference>
<evidence type="ECO:0000259" key="9">
    <source>
        <dbReference type="Pfam" id="PF23797"/>
    </source>
</evidence>
<feature type="domain" description="ELP1 three-helical bundle" evidence="12">
    <location>
        <begin position="1115"/>
        <end position="1301"/>
    </location>
</feature>
<evidence type="ECO:0000259" key="10">
    <source>
        <dbReference type="Pfam" id="PF23878"/>
    </source>
</evidence>
<keyword evidence="3 6" id="KW-0963">Cytoplasm</keyword>
<evidence type="ECO:0000256" key="6">
    <source>
        <dbReference type="PIRNR" id="PIRNR017233"/>
    </source>
</evidence>
<gene>
    <name evidence="13" type="ORF">CHLNCDRAFT_135955</name>
</gene>
<dbReference type="OMA" id="WRESLYC"/>
<feature type="domain" description="ELP1 alpha-solenoid" evidence="11">
    <location>
        <begin position="811"/>
        <end position="919"/>
    </location>
</feature>
<dbReference type="InterPro" id="IPR006849">
    <property type="entry name" value="Elp1"/>
</dbReference>
<dbReference type="Proteomes" id="UP000008141">
    <property type="component" value="Unassembled WGS sequence"/>
</dbReference>
<feature type="domain" description="ELP1 TPR" evidence="10">
    <location>
        <begin position="934"/>
        <end position="1111"/>
    </location>
</feature>
<feature type="compositionally biased region" description="Low complexity" evidence="7">
    <location>
        <begin position="1206"/>
        <end position="1223"/>
    </location>
</feature>
<comment type="subcellular location">
    <subcellularLocation>
        <location evidence="6">Cytoplasm</location>
    </subcellularLocation>
    <subcellularLocation>
        <location evidence="6">Nucleus</location>
    </subcellularLocation>
</comment>
<feature type="domain" description="ELP1 first N-terminal beta-propeller" evidence="8">
    <location>
        <begin position="44"/>
        <end position="104"/>
    </location>
</feature>
<dbReference type="UniPathway" id="UPA00988"/>
<name>E1ZJG2_CHLVA</name>
<dbReference type="EMBL" id="GL433849">
    <property type="protein sequence ID" value="EFN53855.1"/>
    <property type="molecule type" value="Genomic_DNA"/>
</dbReference>
<keyword evidence="4" id="KW-0819">tRNA processing</keyword>
<organism evidence="14">
    <name type="scientific">Chlorella variabilis</name>
    <name type="common">Green alga</name>
    <dbReference type="NCBI Taxonomy" id="554065"/>
    <lineage>
        <taxon>Eukaryota</taxon>
        <taxon>Viridiplantae</taxon>
        <taxon>Chlorophyta</taxon>
        <taxon>core chlorophytes</taxon>
        <taxon>Trebouxiophyceae</taxon>
        <taxon>Chlorellales</taxon>
        <taxon>Chlorellaceae</taxon>
        <taxon>Chlorella clade</taxon>
        <taxon>Chlorella</taxon>
    </lineage>
</organism>
<proteinExistence type="inferred from homology"/>
<feature type="domain" description="ELP1 first N-terminal beta-propeller" evidence="8">
    <location>
        <begin position="182"/>
        <end position="256"/>
    </location>
</feature>
<dbReference type="eggNOG" id="KOG1920">
    <property type="taxonomic scope" value="Eukaryota"/>
</dbReference>
<dbReference type="InterPro" id="IPR056166">
    <property type="entry name" value="TPR_ELP1"/>
</dbReference>
<accession>E1ZJG2</accession>
<dbReference type="STRING" id="554065.E1ZJG2"/>
<reference evidence="13 14" key="1">
    <citation type="journal article" date="2010" name="Plant Cell">
        <title>The Chlorella variabilis NC64A genome reveals adaptation to photosymbiosis, coevolution with viruses, and cryptic sex.</title>
        <authorList>
            <person name="Blanc G."/>
            <person name="Duncan G."/>
            <person name="Agarkova I."/>
            <person name="Borodovsky M."/>
            <person name="Gurnon J."/>
            <person name="Kuo A."/>
            <person name="Lindquist E."/>
            <person name="Lucas S."/>
            <person name="Pangilinan J."/>
            <person name="Polle J."/>
            <person name="Salamov A."/>
            <person name="Terry A."/>
            <person name="Yamada T."/>
            <person name="Dunigan D.D."/>
            <person name="Grigoriev I.V."/>
            <person name="Claverie J.M."/>
            <person name="Van Etten J.L."/>
        </authorList>
    </citation>
    <scope>NUCLEOTIDE SEQUENCE [LARGE SCALE GENOMIC DNA]</scope>
    <source>
        <strain evidence="13 14">NC64A</strain>
    </source>
</reference>
<feature type="region of interest" description="Disordered" evidence="7">
    <location>
        <begin position="116"/>
        <end position="144"/>
    </location>
</feature>
<dbReference type="GO" id="GO:0002926">
    <property type="term" value="P:tRNA wobble base 5-methoxycarbonylmethyl-2-thiouridinylation"/>
    <property type="evidence" value="ECO:0007669"/>
    <property type="project" value="TreeGrafter"/>
</dbReference>
<evidence type="ECO:0000256" key="3">
    <source>
        <dbReference type="ARBA" id="ARBA00022490"/>
    </source>
</evidence>
<dbReference type="Pfam" id="PF23878">
    <property type="entry name" value="TPR_ELP1"/>
    <property type="match status" value="1"/>
</dbReference>
<evidence type="ECO:0000256" key="1">
    <source>
        <dbReference type="ARBA" id="ARBA00005043"/>
    </source>
</evidence>
<keyword evidence="14" id="KW-1185">Reference proteome</keyword>
<feature type="compositionally biased region" description="Basic residues" evidence="7">
    <location>
        <begin position="1224"/>
        <end position="1233"/>
    </location>
</feature>
<dbReference type="GeneID" id="17353278"/>
<dbReference type="FunCoup" id="E1ZJG2">
    <property type="interactions" value="1727"/>
</dbReference>
<dbReference type="InterPro" id="IPR056167">
    <property type="entry name" value="A-sol_ELP1"/>
</dbReference>
<dbReference type="InParanoid" id="E1ZJG2"/>
<dbReference type="PANTHER" id="PTHR12747">
    <property type="entry name" value="ELONGATOR COMPLEX PROTEIN 1"/>
    <property type="match status" value="1"/>
</dbReference>
<evidence type="ECO:0000313" key="14">
    <source>
        <dbReference type="Proteomes" id="UP000008141"/>
    </source>
</evidence>
<protein>
    <recommendedName>
        <fullName evidence="5 6">Elongator complex protein 1</fullName>
    </recommendedName>
</protein>
<evidence type="ECO:0000259" key="12">
    <source>
        <dbReference type="Pfam" id="PF23936"/>
    </source>
</evidence>
<evidence type="ECO:0000256" key="2">
    <source>
        <dbReference type="ARBA" id="ARBA00006086"/>
    </source>
</evidence>
<dbReference type="Pfam" id="PF23925">
    <property type="entry name" value="A-sol_ELP1"/>
    <property type="match status" value="2"/>
</dbReference>
<dbReference type="InterPro" id="IPR015943">
    <property type="entry name" value="WD40/YVTN_repeat-like_dom_sf"/>
</dbReference>
<dbReference type="RefSeq" id="XP_005845957.1">
    <property type="nucleotide sequence ID" value="XM_005845895.1"/>
</dbReference>
<dbReference type="KEGG" id="cvr:CHLNCDRAFT_135955"/>
<feature type="domain" description="ELP1 N-terminal second beta-propeller" evidence="9">
    <location>
        <begin position="303"/>
        <end position="589"/>
    </location>
</feature>
<comment type="function">
    <text evidence="6">Component of the elongator complex which is required for multiple tRNA modifications, including mcm5U (5-methoxycarbonylmethyl uridine), mcm5s2U (5-methoxycarbonylmethyl-2-thiouridine), and ncm5U (5-carbamoylmethyl uridine). The elongator complex catalyzes formation of carboxymethyluridine in the wobble base at position 34 in tRNAs.</text>
</comment>
<dbReference type="Pfam" id="PF04762">
    <property type="entry name" value="Beta-prop_ELP1_1st"/>
    <property type="match status" value="2"/>
</dbReference>
<evidence type="ECO:0000259" key="8">
    <source>
        <dbReference type="Pfam" id="PF04762"/>
    </source>
</evidence>
<comment type="similarity">
    <text evidence="2 6">Belongs to the ELP1/IKA1 family.</text>
</comment>
<dbReference type="PANTHER" id="PTHR12747:SF0">
    <property type="entry name" value="ELONGATOR COMPLEX PROTEIN 1"/>
    <property type="match status" value="1"/>
</dbReference>
<feature type="compositionally biased region" description="Low complexity" evidence="7">
    <location>
        <begin position="117"/>
        <end position="132"/>
    </location>
</feature>
<dbReference type="Pfam" id="PF23936">
    <property type="entry name" value="HB_ELP1"/>
    <property type="match status" value="1"/>
</dbReference>
<feature type="region of interest" description="Disordered" evidence="7">
    <location>
        <begin position="599"/>
        <end position="643"/>
    </location>
</feature>
<comment type="pathway">
    <text evidence="1">tRNA modification; 5-methoxycarbonylmethyl-2-thiouridine-tRNA biosynthesis.</text>
</comment>
<dbReference type="SUPFAM" id="SSF82171">
    <property type="entry name" value="DPP6 N-terminal domain-like"/>
    <property type="match status" value="1"/>
</dbReference>
<dbReference type="GO" id="GO:0005829">
    <property type="term" value="C:cytosol"/>
    <property type="evidence" value="ECO:0007669"/>
    <property type="project" value="TreeGrafter"/>
</dbReference>
<dbReference type="GO" id="GO:0005634">
    <property type="term" value="C:nucleus"/>
    <property type="evidence" value="ECO:0007669"/>
    <property type="project" value="UniProtKB-SubCell"/>
</dbReference>
<dbReference type="InterPro" id="IPR056165">
    <property type="entry name" value="Beta-prop_ELP1_2nd"/>
</dbReference>
<dbReference type="OrthoDB" id="40048at2759"/>
<sequence>MQEWELLSEVPLLQQPAAAAAQAGAGSGGVHGSGDLQQALLAPGSVGVTWRGDGRYFATASLDTPGAAAATLRVWDRETAELHAEGEAAAGLLPAVAWQPNGRHLYAAVCKPAAGLPGAEQPPSQQEGQQGHQRPDESEQALQAAAEGIQHVGAWKRELRRRQQQREAAAAPGGADSAAAASCVLLFERNGLQHGGFDVPPAAAGGASAIEQLAWSPDSEFLAVVLAEDDEDGLPQQVLQLWHRSNWRWYLKSERRSRCCSALHCWWDAAAPLLLHTVSAEGTYQQLQFSRQATVSGRGTAAVVDGSALLLTPLRHSGKRLAMAADAGVLVPPPMCGVTAAMPAPVSCLAFCDHGEREALAAVLSDGSLALLTAVEDDLWEETLEEQLEQQPWDRPGTPMLLPQLLSLDSPALGAAAATGSGTVQMAAWVDAERLLLVVCIGSSSSALLVELAVDGGAGAAREMAAVSSGVPRLLACCSRPPPGSGVLLQQHGGTLLAYSAGGLLQPLPAAASFPCGCSQMVAVPAEAAAPADGAPAAKSAAAAFGLSSRGQLYLGARQLATGVTSFALRNSGPGGAYLLYTTRQHTLHTQPVDSCLAAGGGPPGSQQTMAAAGPEQWQQPAAQAAQQAQAQAQQKQQQQQQGFMASMRAAMRPTGPANGAAAAGVMVRSVEQNALLVAVPPGDVQAVLQMPRGNLEAVRPRALVLPAVAAALDGGDFAGAWQLAATNRLDLNVLVDYRWPRFLGQADAFVEQVSDDQELADLLSALAEASTAAPGGLYAAALPLAPPSTLPAGVEVPEAAQGQQGEQEADAGAAAGGKVALVCAAVRDALERRDKARYLRAILTSHAQCGQLGAALALVKRAKEEELQGQRQEGGAPTAEDGLRHLLLFITDDTLYQAALGMYELELAYMVKDPGEYLLELQAFAAVQDPRLRRHKIDMHLRRWDRALCHLAAAGEEHFAAALELARDKGLMRLLLQLQEGELPFLLVLVCLGGRCNEERRRQVHAAYGEVLEGRNLQEDAGLAYVAAGQLDDAIRAYHAAGQWRMCFALASKAGWGAEARRRLAAELADELAAAGRAADAAQLTLEYLHNVDTAVLLLAHGGEWREALRVAQDLVDTVVAPRAAQAAAAALEEIGENIERVGKYWARLRQLRQRRDDMEAALAAAEAESGLPSRQQQLDVFDDTASVVDSLVSGLSVYTEHTHTGATSVAGSSSTPASTVGGKRKPRKTRNKSQGSRIRQGGPKEEEQLAQHLLGLAPSADTCGEVGQLAELLLLLGHAPDATLLQQRLAALVQQQASAAADILAHPPPALALALTRQQAAAVAAAAGPAAAAAVAASLAALPGAALQQRVAAAEAAVREAHWKWDILREAPAAPPTAQEDGGAAAP</sequence>
<feature type="region of interest" description="Disordered" evidence="7">
    <location>
        <begin position="1206"/>
        <end position="1247"/>
    </location>
</feature>
<dbReference type="InterPro" id="IPR056164">
    <property type="entry name" value="Beta-prop_ELP1_1st"/>
</dbReference>
<dbReference type="InterPro" id="IPR056169">
    <property type="entry name" value="HB_ELP1"/>
</dbReference>
<feature type="domain" description="ELP1 alpha-solenoid" evidence="11">
    <location>
        <begin position="702"/>
        <end position="773"/>
    </location>
</feature>
<evidence type="ECO:0000256" key="4">
    <source>
        <dbReference type="ARBA" id="ARBA00022694"/>
    </source>
</evidence>
<evidence type="ECO:0000259" key="11">
    <source>
        <dbReference type="Pfam" id="PF23925"/>
    </source>
</evidence>
<keyword evidence="6" id="KW-0539">Nucleus</keyword>